<feature type="transmembrane region" description="Helical" evidence="1">
    <location>
        <begin position="143"/>
        <end position="162"/>
    </location>
</feature>
<dbReference type="RefSeq" id="WP_126625938.1">
    <property type="nucleotide sequence ID" value="NZ_BIFT01000001.1"/>
</dbReference>
<organism evidence="2 3">
    <name type="scientific">Dictyobacter alpinus</name>
    <dbReference type="NCBI Taxonomy" id="2014873"/>
    <lineage>
        <taxon>Bacteria</taxon>
        <taxon>Bacillati</taxon>
        <taxon>Chloroflexota</taxon>
        <taxon>Ktedonobacteria</taxon>
        <taxon>Ktedonobacterales</taxon>
        <taxon>Dictyobacteraceae</taxon>
        <taxon>Dictyobacter</taxon>
    </lineage>
</organism>
<gene>
    <name evidence="2" type="ORF">KDA_08300</name>
</gene>
<keyword evidence="3" id="KW-1185">Reference proteome</keyword>
<reference evidence="3" key="1">
    <citation type="submission" date="2018-12" db="EMBL/GenBank/DDBJ databases">
        <title>Tengunoibacter tsumagoiensis gen. nov., sp. nov., Dictyobacter kobayashii sp. nov., D. alpinus sp. nov., and D. joshuensis sp. nov. and description of Dictyobacteraceae fam. nov. within the order Ktedonobacterales isolated from Tengu-no-mugimeshi.</title>
        <authorList>
            <person name="Wang C.M."/>
            <person name="Zheng Y."/>
            <person name="Sakai Y."/>
            <person name="Toyoda A."/>
            <person name="Minakuchi Y."/>
            <person name="Abe K."/>
            <person name="Yokota A."/>
            <person name="Yabe S."/>
        </authorList>
    </citation>
    <scope>NUCLEOTIDE SEQUENCE [LARGE SCALE GENOMIC DNA]</scope>
    <source>
        <strain evidence="3">Uno16</strain>
    </source>
</reference>
<keyword evidence="1" id="KW-0472">Membrane</keyword>
<dbReference type="AlphaFoldDB" id="A0A402B1W6"/>
<evidence type="ECO:0000313" key="2">
    <source>
        <dbReference type="EMBL" id="GCE25346.1"/>
    </source>
</evidence>
<comment type="caution">
    <text evidence="2">The sequence shown here is derived from an EMBL/GenBank/DDBJ whole genome shotgun (WGS) entry which is preliminary data.</text>
</comment>
<name>A0A402B1W6_9CHLR</name>
<proteinExistence type="predicted"/>
<evidence type="ECO:0000256" key="1">
    <source>
        <dbReference type="SAM" id="Phobius"/>
    </source>
</evidence>
<dbReference type="OrthoDB" id="155810at2"/>
<accession>A0A402B1W6</accession>
<dbReference type="EMBL" id="BIFT01000001">
    <property type="protein sequence ID" value="GCE25346.1"/>
    <property type="molecule type" value="Genomic_DNA"/>
</dbReference>
<protein>
    <submittedName>
        <fullName evidence="2">Uncharacterized protein</fullName>
    </submittedName>
</protein>
<sequence>MQNTTEMKAYQRSVNAARRCHECNEEALGRCPDCHMGFCQEHFPKQQHSPCAERQMKLAQTQVCYVCGTQVYPDQWSLSKTTHYVDQSNCHGCGRYICDDLHTQSKDEDVVIAREGLRGHRYQYINRYCDMCSPFKRVGGIRGLSRILVAVGTVAAGVFFYLHP</sequence>
<keyword evidence="1" id="KW-0812">Transmembrane</keyword>
<keyword evidence="1" id="KW-1133">Transmembrane helix</keyword>
<evidence type="ECO:0000313" key="3">
    <source>
        <dbReference type="Proteomes" id="UP000287171"/>
    </source>
</evidence>
<dbReference type="Proteomes" id="UP000287171">
    <property type="component" value="Unassembled WGS sequence"/>
</dbReference>